<evidence type="ECO:0000313" key="2">
    <source>
        <dbReference type="EMBL" id="SOC00726.1"/>
    </source>
</evidence>
<dbReference type="SUPFAM" id="SSF53474">
    <property type="entry name" value="alpha/beta-Hydrolases"/>
    <property type="match status" value="1"/>
</dbReference>
<gene>
    <name evidence="2" type="ORF">SAMN05421512_103344</name>
</gene>
<protein>
    <submittedName>
        <fullName evidence="2">3-oxoadipate enol-lactonase</fullName>
    </submittedName>
</protein>
<dbReference type="Gene3D" id="3.40.50.1820">
    <property type="entry name" value="alpha/beta hydrolase"/>
    <property type="match status" value="1"/>
</dbReference>
<dbReference type="EMBL" id="OBML01000003">
    <property type="protein sequence ID" value="SOC00726.1"/>
    <property type="molecule type" value="Genomic_DNA"/>
</dbReference>
<dbReference type="Pfam" id="PF00561">
    <property type="entry name" value="Abhydrolase_1"/>
    <property type="match status" value="1"/>
</dbReference>
<accession>A0A285S1I0</accession>
<dbReference type="GO" id="GO:0047570">
    <property type="term" value="F:3-oxoadipate enol-lactonase activity"/>
    <property type="evidence" value="ECO:0007669"/>
    <property type="project" value="InterPro"/>
</dbReference>
<name>A0A285S1I0_9HYPH</name>
<keyword evidence="3" id="KW-1185">Reference proteome</keyword>
<dbReference type="InterPro" id="IPR050471">
    <property type="entry name" value="AB_hydrolase"/>
</dbReference>
<reference evidence="2 3" key="1">
    <citation type="submission" date="2017-08" db="EMBL/GenBank/DDBJ databases">
        <authorList>
            <person name="de Groot N.N."/>
        </authorList>
    </citation>
    <scope>NUCLEOTIDE SEQUENCE [LARGE SCALE GENOMIC DNA]</scope>
    <source>
        <strain evidence="2 3">USBA 352</strain>
    </source>
</reference>
<organism evidence="2 3">
    <name type="scientific">Stappia indica</name>
    <dbReference type="NCBI Taxonomy" id="538381"/>
    <lineage>
        <taxon>Bacteria</taxon>
        <taxon>Pseudomonadati</taxon>
        <taxon>Pseudomonadota</taxon>
        <taxon>Alphaproteobacteria</taxon>
        <taxon>Hyphomicrobiales</taxon>
        <taxon>Stappiaceae</taxon>
        <taxon>Stappia</taxon>
    </lineage>
</organism>
<evidence type="ECO:0000259" key="1">
    <source>
        <dbReference type="Pfam" id="PF00561"/>
    </source>
</evidence>
<dbReference type="PRINTS" id="PR00111">
    <property type="entry name" value="ABHYDROLASE"/>
</dbReference>
<dbReference type="Proteomes" id="UP000219331">
    <property type="component" value="Unassembled WGS sequence"/>
</dbReference>
<dbReference type="STRING" id="538381.GCA_001696535_04455"/>
<dbReference type="InterPro" id="IPR000073">
    <property type="entry name" value="AB_hydrolase_1"/>
</dbReference>
<dbReference type="InterPro" id="IPR026968">
    <property type="entry name" value="PcaD/CatD"/>
</dbReference>
<proteinExistence type="predicted"/>
<dbReference type="PANTHER" id="PTHR43433:SF5">
    <property type="entry name" value="AB HYDROLASE-1 DOMAIN-CONTAINING PROTEIN"/>
    <property type="match status" value="1"/>
</dbReference>
<dbReference type="NCBIfam" id="TIGR02427">
    <property type="entry name" value="protocat_pcaD"/>
    <property type="match status" value="1"/>
</dbReference>
<sequence length="263" mass="28022">MQAVSRNGRILNTAFRPARGAAPVLVFSNSLGTDFRIWDDLLARLPDDWGLLRYDTAGHGLSPGGPGMSIDDHGDDLVALLDTYGIEKAVIVGLSVGGLIAQSVAIRHGERVAGLVLSNTGMKIGTPEIWNGRAEAIRAGGMNAIGDATMERWFSRAFREGRPAELLRWRTMLVHTPADSYIALGSAIRDADYRDRAGRISVPTLCIAGSEDSATPPETLRALAAAIPGATCEEIVGVGHLPCIEVPDRVADMVGTLVERVTE</sequence>
<dbReference type="GO" id="GO:0042952">
    <property type="term" value="P:beta-ketoadipate pathway"/>
    <property type="evidence" value="ECO:0007669"/>
    <property type="project" value="InterPro"/>
</dbReference>
<feature type="domain" description="AB hydrolase-1" evidence="1">
    <location>
        <begin position="23"/>
        <end position="245"/>
    </location>
</feature>
<dbReference type="InterPro" id="IPR029058">
    <property type="entry name" value="AB_hydrolase_fold"/>
</dbReference>
<dbReference type="AlphaFoldDB" id="A0A285S1I0"/>
<dbReference type="RefSeq" id="WP_208980303.1">
    <property type="nucleotide sequence ID" value="NZ_OBML01000003.1"/>
</dbReference>
<evidence type="ECO:0000313" key="3">
    <source>
        <dbReference type="Proteomes" id="UP000219331"/>
    </source>
</evidence>
<dbReference type="PANTHER" id="PTHR43433">
    <property type="entry name" value="HYDROLASE, ALPHA/BETA FOLD FAMILY PROTEIN"/>
    <property type="match status" value="1"/>
</dbReference>